<dbReference type="PANTHER" id="PTHR42683">
    <property type="entry name" value="ALDEHYDE REDUCTASE"/>
    <property type="match status" value="1"/>
</dbReference>
<keyword evidence="1" id="KW-0479">Metal-binding</keyword>
<proteinExistence type="predicted"/>
<organism evidence="4 5">
    <name type="scientific">Aureobasidium uvarum</name>
    <dbReference type="NCBI Taxonomy" id="2773716"/>
    <lineage>
        <taxon>Eukaryota</taxon>
        <taxon>Fungi</taxon>
        <taxon>Dikarya</taxon>
        <taxon>Ascomycota</taxon>
        <taxon>Pezizomycotina</taxon>
        <taxon>Dothideomycetes</taxon>
        <taxon>Dothideomycetidae</taxon>
        <taxon>Dothideales</taxon>
        <taxon>Saccotheciaceae</taxon>
        <taxon>Aureobasidium</taxon>
    </lineage>
</organism>
<protein>
    <submittedName>
        <fullName evidence="4">Uncharacterized protein</fullName>
    </submittedName>
</protein>
<name>A0A9N8PPN2_9PEZI</name>
<dbReference type="InterPro" id="IPR047109">
    <property type="entry name" value="CAD-like"/>
</dbReference>
<keyword evidence="5" id="KW-1185">Reference proteome</keyword>
<dbReference type="AlphaFoldDB" id="A0A9N8PPN2"/>
<evidence type="ECO:0000256" key="3">
    <source>
        <dbReference type="ARBA" id="ARBA00023002"/>
    </source>
</evidence>
<evidence type="ECO:0000256" key="1">
    <source>
        <dbReference type="ARBA" id="ARBA00022723"/>
    </source>
</evidence>
<keyword evidence="2" id="KW-0862">Zinc</keyword>
<dbReference type="OrthoDB" id="1879366at2759"/>
<sequence>MTQEFDMSTYLSTLKVMGRFHNVGLPDYDLPAMKAQDFAPNGSYIGASHIGNHPEMVAMLELASKQNIRSWIETIPISPEGCAKAVTGVKENKVRYRYTLTGFDEAFGKRY</sequence>
<gene>
    <name evidence="4" type="ORF">AWRI4620_LOCUS1408</name>
</gene>
<dbReference type="GO" id="GO:0046872">
    <property type="term" value="F:metal ion binding"/>
    <property type="evidence" value="ECO:0007669"/>
    <property type="project" value="UniProtKB-KW"/>
</dbReference>
<comment type="caution">
    <text evidence="4">The sequence shown here is derived from an EMBL/GenBank/DDBJ whole genome shotgun (WGS) entry which is preliminary data.</text>
</comment>
<dbReference type="EMBL" id="CAINUL010000002">
    <property type="protein sequence ID" value="CAD0107153.1"/>
    <property type="molecule type" value="Genomic_DNA"/>
</dbReference>
<evidence type="ECO:0000313" key="4">
    <source>
        <dbReference type="EMBL" id="CAD0107153.1"/>
    </source>
</evidence>
<evidence type="ECO:0000256" key="2">
    <source>
        <dbReference type="ARBA" id="ARBA00022833"/>
    </source>
</evidence>
<evidence type="ECO:0000313" key="5">
    <source>
        <dbReference type="Proteomes" id="UP000745764"/>
    </source>
</evidence>
<keyword evidence="3" id="KW-0560">Oxidoreductase</keyword>
<accession>A0A9N8PPN2</accession>
<reference evidence="4" key="1">
    <citation type="submission" date="2020-06" db="EMBL/GenBank/DDBJ databases">
        <authorList>
            <person name="Onetto C."/>
        </authorList>
    </citation>
    <scope>NUCLEOTIDE SEQUENCE</scope>
</reference>
<dbReference type="Gene3D" id="3.40.50.720">
    <property type="entry name" value="NAD(P)-binding Rossmann-like Domain"/>
    <property type="match status" value="1"/>
</dbReference>
<dbReference type="Gene3D" id="3.90.180.10">
    <property type="entry name" value="Medium-chain alcohol dehydrogenases, catalytic domain"/>
    <property type="match status" value="1"/>
</dbReference>
<dbReference type="Proteomes" id="UP000745764">
    <property type="component" value="Unassembled WGS sequence"/>
</dbReference>
<dbReference type="GO" id="GO:0016616">
    <property type="term" value="F:oxidoreductase activity, acting on the CH-OH group of donors, NAD or NADP as acceptor"/>
    <property type="evidence" value="ECO:0007669"/>
    <property type="project" value="InterPro"/>
</dbReference>